<evidence type="ECO:0000259" key="1">
    <source>
        <dbReference type="Pfam" id="PF22016"/>
    </source>
</evidence>
<dbReference type="InterPro" id="IPR053864">
    <property type="entry name" value="DUF6933"/>
</dbReference>
<dbReference type="RefSeq" id="WP_254920879.1">
    <property type="nucleotide sequence ID" value="NZ_FZNO01000045.1"/>
</dbReference>
<gene>
    <name evidence="2" type="ORF">SAMN06272737_1457</name>
</gene>
<evidence type="ECO:0000313" key="3">
    <source>
        <dbReference type="Proteomes" id="UP000198403"/>
    </source>
</evidence>
<name>A0A239AH39_9ACTN</name>
<protein>
    <recommendedName>
        <fullName evidence="1">DUF6933 domain-containing protein</fullName>
    </recommendedName>
</protein>
<organism evidence="2 3">
    <name type="scientific">Blastococcus mobilis</name>
    <dbReference type="NCBI Taxonomy" id="1938746"/>
    <lineage>
        <taxon>Bacteria</taxon>
        <taxon>Bacillati</taxon>
        <taxon>Actinomycetota</taxon>
        <taxon>Actinomycetes</taxon>
        <taxon>Geodermatophilales</taxon>
        <taxon>Geodermatophilaceae</taxon>
        <taxon>Blastococcus</taxon>
    </lineage>
</organism>
<evidence type="ECO:0000313" key="2">
    <source>
        <dbReference type="EMBL" id="SNR94957.1"/>
    </source>
</evidence>
<accession>A0A239AH39</accession>
<dbReference type="Proteomes" id="UP000198403">
    <property type="component" value="Unassembled WGS sequence"/>
</dbReference>
<proteinExistence type="predicted"/>
<keyword evidence="3" id="KW-1185">Reference proteome</keyword>
<dbReference type="EMBL" id="FZNO01000045">
    <property type="protein sequence ID" value="SNR94957.1"/>
    <property type="molecule type" value="Genomic_DNA"/>
</dbReference>
<sequence length="171" mass="18678">MIIVHGTQGFRDRVPGPAAGPGDASTTVLGAWYATVLRWRRPAALFVNELTLLPLIMPLAPARTLLTRFPDALAELLSAHRLPAPMIEGEHAQALEHRLAPTANRSLLGVMNEFAFLADVHRDKQPDLMRLSMRLATTPCGPLFQRHISPDRELAALLAGLSADRTTRPAI</sequence>
<dbReference type="AlphaFoldDB" id="A0A239AH39"/>
<dbReference type="Pfam" id="PF22016">
    <property type="entry name" value="DUF6933"/>
    <property type="match status" value="1"/>
</dbReference>
<reference evidence="2 3" key="1">
    <citation type="submission" date="2017-06" db="EMBL/GenBank/DDBJ databases">
        <authorList>
            <person name="Kim H.J."/>
            <person name="Triplett B.A."/>
        </authorList>
    </citation>
    <scope>NUCLEOTIDE SEQUENCE [LARGE SCALE GENOMIC DNA]</scope>
    <source>
        <strain evidence="2 3">DSM 44272</strain>
    </source>
</reference>
<feature type="domain" description="DUF6933" evidence="1">
    <location>
        <begin position="4"/>
        <end position="153"/>
    </location>
</feature>